<organism evidence="8 9">
    <name type="scientific">Subtercola boreus</name>
    <dbReference type="NCBI Taxonomy" id="120213"/>
    <lineage>
        <taxon>Bacteria</taxon>
        <taxon>Bacillati</taxon>
        <taxon>Actinomycetota</taxon>
        <taxon>Actinomycetes</taxon>
        <taxon>Micrococcales</taxon>
        <taxon>Microbacteriaceae</taxon>
        <taxon>Subtercola</taxon>
    </lineage>
</organism>
<dbReference type="InterPro" id="IPR036318">
    <property type="entry name" value="FAD-bd_PCMH-like_sf"/>
</dbReference>
<dbReference type="GO" id="GO:0016491">
    <property type="term" value="F:oxidoreductase activity"/>
    <property type="evidence" value="ECO:0007669"/>
    <property type="project" value="UniProtKB-KW"/>
</dbReference>
<keyword evidence="6" id="KW-0732">Signal</keyword>
<dbReference type="PROSITE" id="PS51257">
    <property type="entry name" value="PROKAR_LIPOPROTEIN"/>
    <property type="match status" value="1"/>
</dbReference>
<proteinExistence type="inferred from homology"/>
<dbReference type="InterPro" id="IPR050416">
    <property type="entry name" value="FAD-linked_Oxidoreductase"/>
</dbReference>
<dbReference type="InterPro" id="IPR006093">
    <property type="entry name" value="Oxy_OxRdtase_FAD_BS"/>
</dbReference>
<dbReference type="PANTHER" id="PTHR42973">
    <property type="entry name" value="BINDING OXIDOREDUCTASE, PUTATIVE (AFU_ORTHOLOGUE AFUA_1G17690)-RELATED"/>
    <property type="match status" value="1"/>
</dbReference>
<evidence type="ECO:0000256" key="1">
    <source>
        <dbReference type="ARBA" id="ARBA00001974"/>
    </source>
</evidence>
<dbReference type="PROSITE" id="PS51318">
    <property type="entry name" value="TAT"/>
    <property type="match status" value="1"/>
</dbReference>
<feature type="signal peptide" evidence="6">
    <location>
        <begin position="1"/>
        <end position="24"/>
    </location>
</feature>
<evidence type="ECO:0000256" key="4">
    <source>
        <dbReference type="ARBA" id="ARBA00022827"/>
    </source>
</evidence>
<feature type="domain" description="FAD-binding PCMH-type" evidence="7">
    <location>
        <begin position="83"/>
        <end position="261"/>
    </location>
</feature>
<accession>A0A3E0VTX9</accession>
<protein>
    <recommendedName>
        <fullName evidence="7">FAD-binding PCMH-type domain-containing protein</fullName>
    </recommendedName>
</protein>
<keyword evidence="3" id="KW-0285">Flavoprotein</keyword>
<dbReference type="SUPFAM" id="SSF56176">
    <property type="entry name" value="FAD-binding/transporter-associated domain-like"/>
    <property type="match status" value="1"/>
</dbReference>
<dbReference type="OrthoDB" id="9775082at2"/>
<feature type="chain" id="PRO_5038967717" description="FAD-binding PCMH-type domain-containing protein" evidence="6">
    <location>
        <begin position="25"/>
        <end position="523"/>
    </location>
</feature>
<reference evidence="8 9" key="1">
    <citation type="submission" date="2017-04" db="EMBL/GenBank/DDBJ databases">
        <title>Comparative genome analysis of Subtercola boreus.</title>
        <authorList>
            <person name="Cho Y.-J."/>
            <person name="Cho A."/>
            <person name="Kim O.-S."/>
            <person name="Lee J.-I."/>
        </authorList>
    </citation>
    <scope>NUCLEOTIDE SEQUENCE [LARGE SCALE GENOMIC DNA]</scope>
    <source>
        <strain evidence="8 9">P27479</strain>
    </source>
</reference>
<comment type="similarity">
    <text evidence="2">Belongs to the oxygen-dependent FAD-linked oxidoreductase family.</text>
</comment>
<dbReference type="PROSITE" id="PS51387">
    <property type="entry name" value="FAD_PCMH"/>
    <property type="match status" value="1"/>
</dbReference>
<dbReference type="InterPro" id="IPR006094">
    <property type="entry name" value="Oxid_FAD_bind_N"/>
</dbReference>
<dbReference type="Gene3D" id="3.30.43.10">
    <property type="entry name" value="Uridine Diphospho-n-acetylenolpyruvylglucosamine Reductase, domain 2"/>
    <property type="match status" value="1"/>
</dbReference>
<dbReference type="Gene3D" id="3.40.462.20">
    <property type="match status" value="1"/>
</dbReference>
<dbReference type="AlphaFoldDB" id="A0A3E0VTX9"/>
<name>A0A3E0VTX9_9MICO</name>
<dbReference type="PROSITE" id="PS00862">
    <property type="entry name" value="OX2_COVAL_FAD"/>
    <property type="match status" value="1"/>
</dbReference>
<dbReference type="InterPro" id="IPR016166">
    <property type="entry name" value="FAD-bd_PCMH"/>
</dbReference>
<evidence type="ECO:0000256" key="3">
    <source>
        <dbReference type="ARBA" id="ARBA00022630"/>
    </source>
</evidence>
<evidence type="ECO:0000259" key="7">
    <source>
        <dbReference type="PROSITE" id="PS51387"/>
    </source>
</evidence>
<dbReference type="InterPro" id="IPR006311">
    <property type="entry name" value="TAT_signal"/>
</dbReference>
<keyword evidence="5" id="KW-0560">Oxidoreductase</keyword>
<dbReference type="Pfam" id="PF01565">
    <property type="entry name" value="FAD_binding_4"/>
    <property type="match status" value="1"/>
</dbReference>
<dbReference type="RefSeq" id="WP_116412753.1">
    <property type="nucleotide sequence ID" value="NZ_NBXB01000042.1"/>
</dbReference>
<evidence type="ECO:0000313" key="8">
    <source>
        <dbReference type="EMBL" id="RFA12347.1"/>
    </source>
</evidence>
<dbReference type="InterPro" id="IPR012951">
    <property type="entry name" value="BBE"/>
</dbReference>
<dbReference type="InterPro" id="IPR016167">
    <property type="entry name" value="FAD-bd_PCMH_sub1"/>
</dbReference>
<dbReference type="PANTHER" id="PTHR42973:SF39">
    <property type="entry name" value="FAD-BINDING PCMH-TYPE DOMAIN-CONTAINING PROTEIN"/>
    <property type="match status" value="1"/>
</dbReference>
<comment type="caution">
    <text evidence="8">The sequence shown here is derived from an EMBL/GenBank/DDBJ whole genome shotgun (WGS) entry which is preliminary data.</text>
</comment>
<evidence type="ECO:0000256" key="5">
    <source>
        <dbReference type="ARBA" id="ARBA00023002"/>
    </source>
</evidence>
<comment type="cofactor">
    <cofactor evidence="1">
        <name>FAD</name>
        <dbReference type="ChEBI" id="CHEBI:57692"/>
    </cofactor>
</comment>
<evidence type="ECO:0000256" key="6">
    <source>
        <dbReference type="SAM" id="SignalP"/>
    </source>
</evidence>
<evidence type="ECO:0000256" key="2">
    <source>
        <dbReference type="ARBA" id="ARBA00005466"/>
    </source>
</evidence>
<gene>
    <name evidence="8" type="ORF">B7R22_16240</name>
</gene>
<dbReference type="EMBL" id="NBXB01000042">
    <property type="protein sequence ID" value="RFA12347.1"/>
    <property type="molecule type" value="Genomic_DNA"/>
</dbReference>
<dbReference type="GO" id="GO:0071949">
    <property type="term" value="F:FAD binding"/>
    <property type="evidence" value="ECO:0007669"/>
    <property type="project" value="InterPro"/>
</dbReference>
<dbReference type="Gene3D" id="3.30.465.10">
    <property type="match status" value="1"/>
</dbReference>
<sequence>MPALTRRRFLFAAGGSAATATLLAACTAPAPESTGTASPGIPPPTPAGPPVWSELAAAVTGSLFLPAAAGYASAALTENPRFDDARPLAVLEAAGADDVAAGLAFAAKYGVPIALKSGGHNYIGYSAGGASGTGVAPSLVISTATLTDVALAEDGTTASVGAGATLVEVYSALGSAGRAVAGGSCATVGATGLTLGGGVGVLVRSFGLACDQLTGVEIVTADGTVHQASRDTDVDLFWACQGGGGGQFGVVTKLTFETQSAPEVNTWYVEWPWSSASDVVASWQVWAPGADNRLWSTLKLLGGQSHTGAPSVSVSGTWTGDIGDLTEQLKPLLSGVDARPTDNQSFRHTYLEAMMTEAGCENTPLAECKTGPDGALTREPSSGTSNVAYTTLDASGISDLVAAVEQAQSVTGMTEGGISMDALGGVVSSVDPAATAFVHRTALMTVQYTATFAVGADPAPFDAYVRGFRTTMTNHWQNWAYVNYCDSKIPDAQTAYFGANLPRLQQLKQQYDPHGLFTQPQSV</sequence>
<dbReference type="Proteomes" id="UP000256541">
    <property type="component" value="Unassembled WGS sequence"/>
</dbReference>
<dbReference type="InterPro" id="IPR016169">
    <property type="entry name" value="FAD-bd_PCMH_sub2"/>
</dbReference>
<dbReference type="Pfam" id="PF08031">
    <property type="entry name" value="BBE"/>
    <property type="match status" value="1"/>
</dbReference>
<evidence type="ECO:0000313" key="9">
    <source>
        <dbReference type="Proteomes" id="UP000256541"/>
    </source>
</evidence>
<keyword evidence="4" id="KW-0274">FAD</keyword>